<feature type="transmembrane region" description="Helical" evidence="8">
    <location>
        <begin position="328"/>
        <end position="353"/>
    </location>
</feature>
<dbReference type="GO" id="GO:0019829">
    <property type="term" value="F:ATPase-coupled monoatomic cation transmembrane transporter activity"/>
    <property type="evidence" value="ECO:0007669"/>
    <property type="project" value="InterPro"/>
</dbReference>
<protein>
    <submittedName>
        <fullName evidence="10">Cadmium-translocating P-type ATPase</fullName>
    </submittedName>
</protein>
<keyword evidence="3 8" id="KW-0812">Transmembrane</keyword>
<dbReference type="InterPro" id="IPR023299">
    <property type="entry name" value="ATPase_P-typ_cyto_dom_N"/>
</dbReference>
<dbReference type="InterPro" id="IPR036412">
    <property type="entry name" value="HAD-like_sf"/>
</dbReference>
<proteinExistence type="inferred from homology"/>
<dbReference type="Gene3D" id="3.40.50.1000">
    <property type="entry name" value="HAD superfamily/HAD-like"/>
    <property type="match status" value="1"/>
</dbReference>
<dbReference type="SUPFAM" id="SSF56784">
    <property type="entry name" value="HAD-like"/>
    <property type="match status" value="1"/>
</dbReference>
<dbReference type="Pfam" id="PF00122">
    <property type="entry name" value="E1-E2_ATPase"/>
    <property type="match status" value="1"/>
</dbReference>
<feature type="domain" description="P-type ATPase A" evidence="9">
    <location>
        <begin position="183"/>
        <end position="282"/>
    </location>
</feature>
<evidence type="ECO:0000256" key="5">
    <source>
        <dbReference type="ARBA" id="ARBA00022967"/>
    </source>
</evidence>
<dbReference type="GO" id="GO:0015086">
    <property type="term" value="F:cadmium ion transmembrane transporter activity"/>
    <property type="evidence" value="ECO:0007669"/>
    <property type="project" value="TreeGrafter"/>
</dbReference>
<keyword evidence="11" id="KW-1185">Reference proteome</keyword>
<dbReference type="InterPro" id="IPR023214">
    <property type="entry name" value="HAD_sf"/>
</dbReference>
<dbReference type="InterPro" id="IPR059000">
    <property type="entry name" value="ATPase_P-type_domA"/>
</dbReference>
<evidence type="ECO:0000256" key="1">
    <source>
        <dbReference type="ARBA" id="ARBA00004370"/>
    </source>
</evidence>
<dbReference type="SFLD" id="SFLDF00027">
    <property type="entry name" value="p-type_atpase"/>
    <property type="match status" value="1"/>
</dbReference>
<evidence type="ECO:0000259" key="9">
    <source>
        <dbReference type="Pfam" id="PF00122"/>
    </source>
</evidence>
<dbReference type="GO" id="GO:0005524">
    <property type="term" value="F:ATP binding"/>
    <property type="evidence" value="ECO:0007669"/>
    <property type="project" value="UniProtKB-UniRule"/>
</dbReference>
<dbReference type="InterPro" id="IPR051014">
    <property type="entry name" value="Cation_Transport_ATPase_IB"/>
</dbReference>
<dbReference type="GO" id="GO:0046872">
    <property type="term" value="F:metal ion binding"/>
    <property type="evidence" value="ECO:0007669"/>
    <property type="project" value="UniProtKB-KW"/>
</dbReference>
<organism evidence="10 11">
    <name type="scientific">Cloacibacillus porcorum</name>
    <dbReference type="NCBI Taxonomy" id="1197717"/>
    <lineage>
        <taxon>Bacteria</taxon>
        <taxon>Thermotogati</taxon>
        <taxon>Synergistota</taxon>
        <taxon>Synergistia</taxon>
        <taxon>Synergistales</taxon>
        <taxon>Synergistaceae</taxon>
        <taxon>Cloacibacillus</taxon>
    </lineage>
</organism>
<comment type="subcellular location">
    <subcellularLocation>
        <location evidence="8">Cell membrane</location>
    </subcellularLocation>
    <subcellularLocation>
        <location evidence="1">Membrane</location>
    </subcellularLocation>
</comment>
<dbReference type="SUPFAM" id="SSF81665">
    <property type="entry name" value="Calcium ATPase, transmembrane domain M"/>
    <property type="match status" value="1"/>
</dbReference>
<feature type="transmembrane region" description="Helical" evidence="8">
    <location>
        <begin position="301"/>
        <end position="322"/>
    </location>
</feature>
<dbReference type="Proteomes" id="UP000093044">
    <property type="component" value="Chromosome"/>
</dbReference>
<dbReference type="NCBIfam" id="TIGR01525">
    <property type="entry name" value="ATPase-IB_hvy"/>
    <property type="match status" value="1"/>
</dbReference>
<dbReference type="GO" id="GO:0016887">
    <property type="term" value="F:ATP hydrolysis activity"/>
    <property type="evidence" value="ECO:0007669"/>
    <property type="project" value="InterPro"/>
</dbReference>
<keyword evidence="8" id="KW-0067">ATP-binding</keyword>
<dbReference type="GeneID" id="83057114"/>
<comment type="similarity">
    <text evidence="2 8">Belongs to the cation transport ATPase (P-type) (TC 3.A.3) family. Type IB subfamily.</text>
</comment>
<dbReference type="SFLD" id="SFLDS00003">
    <property type="entry name" value="Haloacid_Dehalogenase"/>
    <property type="match status" value="1"/>
</dbReference>
<keyword evidence="8" id="KW-0547">Nucleotide-binding</keyword>
<evidence type="ECO:0000256" key="3">
    <source>
        <dbReference type="ARBA" id="ARBA00022692"/>
    </source>
</evidence>
<dbReference type="RefSeq" id="WP_066743513.1">
    <property type="nucleotide sequence ID" value="NZ_CP016757.1"/>
</dbReference>
<dbReference type="PANTHER" id="PTHR48085:SF5">
    <property type="entry name" value="CADMIUM_ZINC-TRANSPORTING ATPASE HMA4-RELATED"/>
    <property type="match status" value="1"/>
</dbReference>
<name>A0A1B2I3A0_9BACT</name>
<dbReference type="PROSITE" id="PS00154">
    <property type="entry name" value="ATPASE_E1_E2"/>
    <property type="match status" value="1"/>
</dbReference>
<evidence type="ECO:0000313" key="10">
    <source>
        <dbReference type="EMBL" id="ANZ44413.1"/>
    </source>
</evidence>
<evidence type="ECO:0000256" key="7">
    <source>
        <dbReference type="ARBA" id="ARBA00023136"/>
    </source>
</evidence>
<dbReference type="SFLD" id="SFLDG00002">
    <property type="entry name" value="C1.7:_P-type_atpase_like"/>
    <property type="match status" value="1"/>
</dbReference>
<dbReference type="NCBIfam" id="TIGR01512">
    <property type="entry name" value="ATPase-IB2_Cd"/>
    <property type="match status" value="1"/>
</dbReference>
<gene>
    <name evidence="10" type="ORF">BED41_04500</name>
</gene>
<dbReference type="InterPro" id="IPR018303">
    <property type="entry name" value="ATPase_P-typ_P_site"/>
</dbReference>
<dbReference type="InterPro" id="IPR027256">
    <property type="entry name" value="P-typ_ATPase_IB"/>
</dbReference>
<reference evidence="10" key="1">
    <citation type="submission" date="2016-08" db="EMBL/GenBank/DDBJ databases">
        <title>Complete genome of Cloacibacillus porcorum.</title>
        <authorList>
            <person name="Looft T."/>
            <person name="Bayles D.O."/>
            <person name="Alt D.P."/>
        </authorList>
    </citation>
    <scope>NUCLEOTIDE SEQUENCE [LARGE SCALE GENOMIC DNA]</scope>
    <source>
        <strain evidence="10">CL-84</strain>
    </source>
</reference>
<dbReference type="PANTHER" id="PTHR48085">
    <property type="entry name" value="CADMIUM/ZINC-TRANSPORTING ATPASE HMA2-RELATED"/>
    <property type="match status" value="1"/>
</dbReference>
<keyword evidence="4 8" id="KW-0479">Metal-binding</keyword>
<keyword evidence="5" id="KW-1278">Translocase</keyword>
<keyword evidence="7 8" id="KW-0472">Membrane</keyword>
<dbReference type="InterPro" id="IPR023298">
    <property type="entry name" value="ATPase_P-typ_TM_dom_sf"/>
</dbReference>
<keyword evidence="8" id="KW-1003">Cell membrane</keyword>
<dbReference type="KEGG" id="cpor:BED41_04500"/>
<evidence type="ECO:0000256" key="4">
    <source>
        <dbReference type="ARBA" id="ARBA00022723"/>
    </source>
</evidence>
<accession>A0A1B2I3A0</accession>
<dbReference type="STRING" id="1197717.BED41_04500"/>
<feature type="transmembrane region" description="Helical" evidence="8">
    <location>
        <begin position="629"/>
        <end position="647"/>
    </location>
</feature>
<feature type="transmembrane region" description="Helical" evidence="8">
    <location>
        <begin position="71"/>
        <end position="91"/>
    </location>
</feature>
<dbReference type="NCBIfam" id="TIGR01494">
    <property type="entry name" value="ATPase_P-type"/>
    <property type="match status" value="1"/>
</dbReference>
<dbReference type="Pfam" id="PF00702">
    <property type="entry name" value="Hydrolase"/>
    <property type="match status" value="1"/>
</dbReference>
<dbReference type="InterPro" id="IPR044492">
    <property type="entry name" value="P_typ_ATPase_HD_dom"/>
</dbReference>
<evidence type="ECO:0000256" key="8">
    <source>
        <dbReference type="RuleBase" id="RU362081"/>
    </source>
</evidence>
<keyword evidence="6 8" id="KW-1133">Transmembrane helix</keyword>
<sequence length="680" mass="72260">MSHDHHHEDEHECREHECCGPECHVHGEHAHHHVHGHDSGCGCASCHALDNIFSENEEDEREQQAEFRREITFLAVTGVIFLAALLLEELAPQIAPAWLFNALFIILYLATGVPVLKTAFKALFKGDIFNEFTLMGGATLAAIAIGEMSEAVGVMLFYRLGEAFQERASANSRRSIKALLAQKPMTARLVVGDKIVEKDPKEIVKGDIVQVLPGEIIPIDGHVVNGVSQIDASAITGESMPTAVSPGGEVHGGTLSLDGLLLVEAAGPFEDSTIARMLEMVQNAVERKSPTERFITRFSKWYTPAVFFLAAAVMTLPPLAGYGSWHEWIYRGLVLLVISCPCALVISIPLGYFGGIGAASKNGILVKGANVFDAVGNVDIAVFDKTGTLTYGRFRLAKTLPAQGVSERELLDTAALAENGSTHPVAKSIMAAAGERPVPAGASITQIPGKGMICRIGGDTVASGNAALMADFGVTAPEVGEHGTIVHVMKNGRYMGSMVVADEIRPESADTVAELRRLGIKGVYMLTGDRDDTAAAVAKELKLDGYKAELLPGDKVDALKDICRGDTKKTIYVGDGVNDGPVLVTSETGIAMGGFGSQVAVEVADAVILDDSPAKVADLLRIAKKTRAIVWENVVMALGVKGIFLIFGVAGLAGLWEAVFADVGVALLAILNSTRATRIK</sequence>
<evidence type="ECO:0000256" key="2">
    <source>
        <dbReference type="ARBA" id="ARBA00006024"/>
    </source>
</evidence>
<dbReference type="GO" id="GO:0005886">
    <property type="term" value="C:plasma membrane"/>
    <property type="evidence" value="ECO:0007669"/>
    <property type="project" value="UniProtKB-SubCell"/>
</dbReference>
<dbReference type="EMBL" id="CP016757">
    <property type="protein sequence ID" value="ANZ44413.1"/>
    <property type="molecule type" value="Genomic_DNA"/>
</dbReference>
<dbReference type="OrthoDB" id="9813266at2"/>
<dbReference type="PRINTS" id="PR00119">
    <property type="entry name" value="CATATPASE"/>
</dbReference>
<dbReference type="Gene3D" id="2.70.150.10">
    <property type="entry name" value="Calcium-transporting ATPase, cytoplasmic transduction domain A"/>
    <property type="match status" value="1"/>
</dbReference>
<dbReference type="Gene3D" id="3.40.1110.10">
    <property type="entry name" value="Calcium-transporting ATPase, cytoplasmic domain N"/>
    <property type="match status" value="1"/>
</dbReference>
<evidence type="ECO:0000313" key="11">
    <source>
        <dbReference type="Proteomes" id="UP000093044"/>
    </source>
</evidence>
<feature type="transmembrane region" description="Helical" evidence="8">
    <location>
        <begin position="97"/>
        <end position="116"/>
    </location>
</feature>
<dbReference type="AlphaFoldDB" id="A0A1B2I3A0"/>
<dbReference type="SUPFAM" id="SSF81653">
    <property type="entry name" value="Calcium ATPase, transduction domain A"/>
    <property type="match status" value="1"/>
</dbReference>
<dbReference type="InterPro" id="IPR008250">
    <property type="entry name" value="ATPase_P-typ_transduc_dom_A_sf"/>
</dbReference>
<evidence type="ECO:0000256" key="6">
    <source>
        <dbReference type="ARBA" id="ARBA00022989"/>
    </source>
</evidence>
<dbReference type="InterPro" id="IPR001757">
    <property type="entry name" value="P_typ_ATPase"/>
</dbReference>